<reference evidence="2 3" key="1">
    <citation type="submission" date="2019-03" db="EMBL/GenBank/DDBJ databases">
        <title>Flavobacterium LB-D12 sp. nov., isolated from arctic soil.</title>
        <authorList>
            <person name="Chaudhary D.K."/>
        </authorList>
    </citation>
    <scope>NUCLEOTIDE SEQUENCE [LARGE SCALE GENOMIC DNA]</scope>
    <source>
        <strain evidence="2 3">LB-D12</strain>
    </source>
</reference>
<protein>
    <recommendedName>
        <fullName evidence="4">Redox-active disulfide protein 2</fullName>
    </recommendedName>
</protein>
<sequence>MKKNTLAEISNEELLKRRELFKGIAIGFSIIYLLIITLILYLLVTKGLKEISAVVFVPIFLLPTTLLPLLIYFGMLKKEIKSRQL</sequence>
<dbReference type="AlphaFoldDB" id="A0A4R5D5I5"/>
<comment type="caution">
    <text evidence="2">The sequence shown here is derived from an EMBL/GenBank/DDBJ whole genome shotgun (WGS) entry which is preliminary data.</text>
</comment>
<gene>
    <name evidence="2" type="ORF">E0F91_01620</name>
</gene>
<accession>A0A4R5D5I5</accession>
<keyword evidence="1" id="KW-0472">Membrane</keyword>
<evidence type="ECO:0008006" key="4">
    <source>
        <dbReference type="Google" id="ProtNLM"/>
    </source>
</evidence>
<dbReference type="RefSeq" id="WP_132064616.1">
    <property type="nucleotide sequence ID" value="NZ_SMFN01000001.1"/>
</dbReference>
<keyword evidence="1" id="KW-0812">Transmembrane</keyword>
<evidence type="ECO:0000256" key="1">
    <source>
        <dbReference type="SAM" id="Phobius"/>
    </source>
</evidence>
<feature type="transmembrane region" description="Helical" evidence="1">
    <location>
        <begin position="20"/>
        <end position="43"/>
    </location>
</feature>
<dbReference type="Proteomes" id="UP000294644">
    <property type="component" value="Unassembled WGS sequence"/>
</dbReference>
<feature type="transmembrane region" description="Helical" evidence="1">
    <location>
        <begin position="55"/>
        <end position="75"/>
    </location>
</feature>
<keyword evidence="1" id="KW-1133">Transmembrane helix</keyword>
<evidence type="ECO:0000313" key="3">
    <source>
        <dbReference type="Proteomes" id="UP000294644"/>
    </source>
</evidence>
<dbReference type="EMBL" id="SMFN01000001">
    <property type="protein sequence ID" value="TDE07807.1"/>
    <property type="molecule type" value="Genomic_DNA"/>
</dbReference>
<keyword evidence="3" id="KW-1185">Reference proteome</keyword>
<proteinExistence type="predicted"/>
<organism evidence="2 3">
    <name type="scientific">Flavobacterium sandaracinum</name>
    <dbReference type="NCBI Taxonomy" id="2541733"/>
    <lineage>
        <taxon>Bacteria</taxon>
        <taxon>Pseudomonadati</taxon>
        <taxon>Bacteroidota</taxon>
        <taxon>Flavobacteriia</taxon>
        <taxon>Flavobacteriales</taxon>
        <taxon>Flavobacteriaceae</taxon>
        <taxon>Flavobacterium</taxon>
    </lineage>
</organism>
<name>A0A4R5D5I5_9FLAO</name>
<evidence type="ECO:0000313" key="2">
    <source>
        <dbReference type="EMBL" id="TDE07807.1"/>
    </source>
</evidence>